<comment type="caution">
    <text evidence="9">The sequence shown here is derived from an EMBL/GenBank/DDBJ whole genome shotgun (WGS) entry which is preliminary data.</text>
</comment>
<dbReference type="GO" id="GO:0016798">
    <property type="term" value="F:hydrolase activity, acting on glycosyl bonds"/>
    <property type="evidence" value="ECO:0007669"/>
    <property type="project" value="UniProtKB-KW"/>
</dbReference>
<evidence type="ECO:0000256" key="1">
    <source>
        <dbReference type="ARBA" id="ARBA00022679"/>
    </source>
</evidence>
<dbReference type="InterPro" id="IPR022830">
    <property type="entry name" value="Indigdn_synthA-like"/>
</dbReference>
<dbReference type="OrthoDB" id="198885at2759"/>
<keyword evidence="5" id="KW-0464">Manganese</keyword>
<protein>
    <recommendedName>
        <fullName evidence="8">Carbohydrate kinase PfkB domain-containing protein</fullName>
    </recommendedName>
</protein>
<evidence type="ECO:0000256" key="7">
    <source>
        <dbReference type="ARBA" id="ARBA00023295"/>
    </source>
</evidence>
<dbReference type="PROSITE" id="PS00583">
    <property type="entry name" value="PFKB_KINASES_1"/>
    <property type="match status" value="1"/>
</dbReference>
<evidence type="ECO:0000256" key="5">
    <source>
        <dbReference type="ARBA" id="ARBA00023211"/>
    </source>
</evidence>
<keyword evidence="4" id="KW-0378">Hydrolase</keyword>
<keyword evidence="2" id="KW-0479">Metal-binding</keyword>
<sequence length="723" mass="77759">MLHHVSFVTRRRLCRGFHVKLSETVQAAIAQKLPIVALESTIITHGLPYPDNLRLAREVESVIVAEGCVPATTAFIDGKPLVGLDAEHLELMATAKNLVKVSRRDIPHVMASKLSGGTTIAGTMILAHRAGIKIFATGGLGGVHRGVANTWDISADLEELGQTPVAVVCAGPKSILDVPKTIEFLETKGVPVSTLGPPGTNVPGFFTRDSGVKSPFTFSTPKEAAEIVRNGTEFGLENGYVFCVPCPEHLAMDPVIINSAINMALVEADKAGITGKEATPFLLKKVWEATKGDTVTTNIEFVKNNARVAAQMARELALSEGSVSVMMPLKVPSVQKPPPQKLDSSRKRETPDVCVVGSLAQDLTCTLKTTNISPSSFPGQVTTTLGGVGHNVALASAYSGAKTRLISVVGEKEEPAVKKSLSPAIDAAGIQIISGRTARYIAMNDAEGELIVACADMESVEKMDPKHIEQELRFADAKVVVFDGNLGVEQTQSVLAAQGFKIFEPTSVPKSARIADHNLKVFPNPSINMATPNTMELMSMFEEFSFKDRFDLDHWFPIIDAIPMSDPVTQFKIDRFLNTNPHLESIVESGLLQAAVHILPYIPNLFVKLGKDGVLTFQLIEYLKDRTGDTADGRGLYILSKKKPFGLLMQYYPVPEVVPASSVQSVNGIGDTFCGVLAAQLSQTQMWLRDDGPSKANAITKAQRAAALSLQTFAPVSTEVSQL</sequence>
<feature type="domain" description="Carbohydrate kinase PfkB" evidence="8">
    <location>
        <begin position="352"/>
        <end position="544"/>
    </location>
</feature>
<dbReference type="STRING" id="45607.A0A2T0FJS4"/>
<keyword evidence="10" id="KW-1185">Reference proteome</keyword>
<evidence type="ECO:0000259" key="8">
    <source>
        <dbReference type="Pfam" id="PF00294"/>
    </source>
</evidence>
<dbReference type="Pfam" id="PF00294">
    <property type="entry name" value="PfkB"/>
    <property type="match status" value="1"/>
</dbReference>
<dbReference type="Pfam" id="PF04227">
    <property type="entry name" value="Indigoidine_A"/>
    <property type="match status" value="1"/>
</dbReference>
<dbReference type="SUPFAM" id="SSF53613">
    <property type="entry name" value="Ribokinase-like"/>
    <property type="match status" value="1"/>
</dbReference>
<keyword evidence="1" id="KW-0808">Transferase</keyword>
<proteinExistence type="inferred from homology"/>
<dbReference type="HAMAP" id="MF_01876">
    <property type="entry name" value="PsiMP_glycosidase"/>
    <property type="match status" value="1"/>
</dbReference>
<dbReference type="Gene3D" id="3.40.1190.20">
    <property type="match status" value="1"/>
</dbReference>
<dbReference type="PANTHER" id="PTHR42909:SF1">
    <property type="entry name" value="CARBOHYDRATE KINASE PFKB DOMAIN-CONTAINING PROTEIN"/>
    <property type="match status" value="1"/>
</dbReference>
<dbReference type="InterPro" id="IPR007342">
    <property type="entry name" value="PsuG"/>
</dbReference>
<evidence type="ECO:0000256" key="3">
    <source>
        <dbReference type="ARBA" id="ARBA00022777"/>
    </source>
</evidence>
<dbReference type="PANTHER" id="PTHR42909">
    <property type="entry name" value="ZGC:136858"/>
    <property type="match status" value="1"/>
</dbReference>
<dbReference type="EMBL" id="NDIQ01000021">
    <property type="protein sequence ID" value="PRT55243.1"/>
    <property type="molecule type" value="Genomic_DNA"/>
</dbReference>
<name>A0A2T0FJS4_9ASCO</name>
<evidence type="ECO:0000256" key="4">
    <source>
        <dbReference type="ARBA" id="ARBA00022801"/>
    </source>
</evidence>
<dbReference type="GO" id="GO:0005737">
    <property type="term" value="C:cytoplasm"/>
    <property type="evidence" value="ECO:0007669"/>
    <property type="project" value="TreeGrafter"/>
</dbReference>
<dbReference type="GeneID" id="36516611"/>
<dbReference type="InterPro" id="IPR002173">
    <property type="entry name" value="Carboh/pur_kinase_PfkB_CS"/>
</dbReference>
<evidence type="ECO:0000256" key="6">
    <source>
        <dbReference type="ARBA" id="ARBA00023239"/>
    </source>
</evidence>
<keyword evidence="3" id="KW-0418">Kinase</keyword>
<dbReference type="Gene3D" id="3.40.1790.10">
    <property type="entry name" value="Indigoidine synthase domain"/>
    <property type="match status" value="1"/>
</dbReference>
<evidence type="ECO:0000313" key="10">
    <source>
        <dbReference type="Proteomes" id="UP000238350"/>
    </source>
</evidence>
<organism evidence="9 10">
    <name type="scientific">Wickerhamiella sorbophila</name>
    <dbReference type="NCBI Taxonomy" id="45607"/>
    <lineage>
        <taxon>Eukaryota</taxon>
        <taxon>Fungi</taxon>
        <taxon>Dikarya</taxon>
        <taxon>Ascomycota</taxon>
        <taxon>Saccharomycotina</taxon>
        <taxon>Dipodascomycetes</taxon>
        <taxon>Dipodascales</taxon>
        <taxon>Trichomonascaceae</taxon>
        <taxon>Wickerhamiella</taxon>
    </lineage>
</organism>
<evidence type="ECO:0000256" key="2">
    <source>
        <dbReference type="ARBA" id="ARBA00022723"/>
    </source>
</evidence>
<gene>
    <name evidence="9" type="ORF">B9G98_02863</name>
</gene>
<dbReference type="Proteomes" id="UP000238350">
    <property type="component" value="Unassembled WGS sequence"/>
</dbReference>
<keyword evidence="6" id="KW-0456">Lyase</keyword>
<dbReference type="InterPro" id="IPR029056">
    <property type="entry name" value="Ribokinase-like"/>
</dbReference>
<dbReference type="GO" id="GO:0046872">
    <property type="term" value="F:metal ion binding"/>
    <property type="evidence" value="ECO:0007669"/>
    <property type="project" value="UniProtKB-KW"/>
</dbReference>
<dbReference type="SUPFAM" id="SSF110581">
    <property type="entry name" value="Indigoidine synthase A-like"/>
    <property type="match status" value="1"/>
</dbReference>
<dbReference type="AlphaFoldDB" id="A0A2T0FJS4"/>
<keyword evidence="7" id="KW-0326">Glycosidase</keyword>
<accession>A0A2T0FJS4</accession>
<reference evidence="9 10" key="1">
    <citation type="submission" date="2017-04" db="EMBL/GenBank/DDBJ databases">
        <title>Genome sequencing of [Candida] sorbophila.</title>
        <authorList>
            <person name="Ahn J.O."/>
        </authorList>
    </citation>
    <scope>NUCLEOTIDE SEQUENCE [LARGE SCALE GENOMIC DNA]</scope>
    <source>
        <strain evidence="9 10">DS02</strain>
    </source>
</reference>
<dbReference type="InterPro" id="IPR011611">
    <property type="entry name" value="PfkB_dom"/>
</dbReference>
<dbReference type="GO" id="GO:0016301">
    <property type="term" value="F:kinase activity"/>
    <property type="evidence" value="ECO:0007669"/>
    <property type="project" value="UniProtKB-KW"/>
</dbReference>
<dbReference type="RefSeq" id="XP_024665188.1">
    <property type="nucleotide sequence ID" value="XM_024809420.1"/>
</dbReference>
<evidence type="ECO:0000313" key="9">
    <source>
        <dbReference type="EMBL" id="PRT55243.1"/>
    </source>
</evidence>
<dbReference type="CDD" id="cd01941">
    <property type="entry name" value="YeiC_kinase_like"/>
    <property type="match status" value="1"/>
</dbReference>
<dbReference type="GO" id="GO:0004730">
    <property type="term" value="F:pseudouridylate synthase activity"/>
    <property type="evidence" value="ECO:0007669"/>
    <property type="project" value="InterPro"/>
</dbReference>